<accession>A0A1G4KB55</accession>
<feature type="region of interest" description="Disordered" evidence="1">
    <location>
        <begin position="379"/>
        <end position="747"/>
    </location>
</feature>
<feature type="compositionally biased region" description="Low complexity" evidence="1">
    <location>
        <begin position="688"/>
        <end position="698"/>
    </location>
</feature>
<protein>
    <submittedName>
        <fullName evidence="2">LAME_0G16600g1_1</fullName>
    </submittedName>
</protein>
<keyword evidence="3" id="KW-1185">Reference proteome</keyword>
<evidence type="ECO:0000313" key="3">
    <source>
        <dbReference type="Proteomes" id="UP000191144"/>
    </source>
</evidence>
<evidence type="ECO:0000256" key="1">
    <source>
        <dbReference type="SAM" id="MobiDB-lite"/>
    </source>
</evidence>
<sequence length="747" mass="81314">MLHSRRSRQSKAIDSEAVAAAAAIGRALDQKGTKVDADKLPRYNSSSRSNSMVRSMSMSGRNNSLRSKRDSVRTSSLQTKKTRVRSSIDESEFFDAQDTFQQFGGPQAHTKPATVKKYVPGPTGLRLVEVPVADVQNPSSRRSSLTRRSPSTNSGLSSRNNSLRSDSLRRKSSLGSQSAETRNTVQNKVSARKKIEAPNSPLRSHNPRSNLVQQSLEEETDEQLQKERQNKDVVNPIVLPSSPRKSATSAPSHQVKTEKVNSKPVVLIAPFTAKPESPTPPSPPKVLISPPGEDLTETPEDSAVPEFRVTDTPSDSDSPVKTVEDVINEDKLTDEIPISKEIKSETSPEHGTAAPDKKDSGNSMAKYLRSANRYLNKAHEAARDEYSDASDNVTENGGKEAVVSSPASPPMARVTSPMKSALKQSLNNNSGNGTYSQDSNSTAHDAYVSLATAQNTRLNAQLSNEPPQRQPSVRRTRPQSMTNGNSRVPKKEDATRQKHRSVQALPKSDIQPPARSRMRPDSSSKKPVTKPGSHAKQQSRNDPSIFYPPEPPQKRSSFERVRPDQTHTGFKKLSLRDSMADGPSDTMPAGKMDISTPTKGKNPPASLSQQAPLSSGEKWSSRFQDSDSEDEGGPMPAPQQNATHSTGKSGVFSFKNKKDSLFEPPQPRYAQSATAPNSKHNTPNKKFSSLSLRSVSSSGNAMPAKTGNTLSNRFLSEQLPSGGSGNDEPVKKKSFGKKLKKLFGRKK</sequence>
<feature type="compositionally biased region" description="Basic and acidic residues" evidence="1">
    <location>
        <begin position="552"/>
        <end position="565"/>
    </location>
</feature>
<feature type="compositionally biased region" description="Low complexity" evidence="1">
    <location>
        <begin position="137"/>
        <end position="165"/>
    </location>
</feature>
<feature type="region of interest" description="Disordered" evidence="1">
    <location>
        <begin position="129"/>
        <end position="366"/>
    </location>
</feature>
<name>A0A1G4KB55_9SACH</name>
<feature type="compositionally biased region" description="Polar residues" evidence="1">
    <location>
        <begin position="451"/>
        <end position="471"/>
    </location>
</feature>
<reference evidence="3" key="1">
    <citation type="submission" date="2016-03" db="EMBL/GenBank/DDBJ databases">
        <authorList>
            <person name="Devillers Hugo."/>
        </authorList>
    </citation>
    <scope>NUCLEOTIDE SEQUENCE [LARGE SCALE GENOMIC DNA]</scope>
</reference>
<feature type="compositionally biased region" description="Basic residues" evidence="1">
    <location>
        <begin position="732"/>
        <end position="747"/>
    </location>
</feature>
<feature type="compositionally biased region" description="Basic and acidic residues" evidence="1">
    <location>
        <begin position="322"/>
        <end position="348"/>
    </location>
</feature>
<feature type="compositionally biased region" description="Low complexity" evidence="1">
    <location>
        <begin position="44"/>
        <end position="65"/>
    </location>
</feature>
<feature type="compositionally biased region" description="Polar residues" evidence="1">
    <location>
        <begin position="177"/>
        <end position="189"/>
    </location>
</feature>
<feature type="compositionally biased region" description="Polar residues" evidence="1">
    <location>
        <begin position="243"/>
        <end position="254"/>
    </location>
</feature>
<proteinExistence type="predicted"/>
<dbReference type="EMBL" id="LT598484">
    <property type="protein sequence ID" value="SCV01501.1"/>
    <property type="molecule type" value="Genomic_DNA"/>
</dbReference>
<dbReference type="AlphaFoldDB" id="A0A1G4KB55"/>
<dbReference type="OrthoDB" id="4085524at2759"/>
<feature type="compositionally biased region" description="Polar residues" evidence="1">
    <location>
        <begin position="706"/>
        <end position="721"/>
    </location>
</feature>
<feature type="compositionally biased region" description="Polar residues" evidence="1">
    <location>
        <begin position="201"/>
        <end position="215"/>
    </location>
</feature>
<feature type="compositionally biased region" description="Polar residues" evidence="1">
    <location>
        <begin position="669"/>
        <end position="687"/>
    </location>
</feature>
<feature type="region of interest" description="Disordered" evidence="1">
    <location>
        <begin position="28"/>
        <end position="88"/>
    </location>
</feature>
<gene>
    <name evidence="2" type="ORF">LAME_0G16600G</name>
</gene>
<feature type="compositionally biased region" description="Polar residues" evidence="1">
    <location>
        <begin position="638"/>
        <end position="648"/>
    </location>
</feature>
<feature type="compositionally biased region" description="Polar residues" evidence="1">
    <location>
        <begin position="595"/>
        <end position="623"/>
    </location>
</feature>
<dbReference type="Proteomes" id="UP000191144">
    <property type="component" value="Chromosome G"/>
</dbReference>
<feature type="compositionally biased region" description="Basic and acidic residues" evidence="1">
    <location>
        <begin position="28"/>
        <end position="41"/>
    </location>
</feature>
<organism evidence="2 3">
    <name type="scientific">Lachancea meyersii CBS 8951</name>
    <dbReference type="NCBI Taxonomy" id="1266667"/>
    <lineage>
        <taxon>Eukaryota</taxon>
        <taxon>Fungi</taxon>
        <taxon>Dikarya</taxon>
        <taxon>Ascomycota</taxon>
        <taxon>Saccharomycotina</taxon>
        <taxon>Saccharomycetes</taxon>
        <taxon>Saccharomycetales</taxon>
        <taxon>Saccharomycetaceae</taxon>
        <taxon>Lachancea</taxon>
    </lineage>
</organism>
<feature type="compositionally biased region" description="Polar residues" evidence="1">
    <location>
        <begin position="422"/>
        <end position="443"/>
    </location>
</feature>
<evidence type="ECO:0000313" key="2">
    <source>
        <dbReference type="EMBL" id="SCV01501.1"/>
    </source>
</evidence>